<organism evidence="2 3">
    <name type="scientific">Nitrospira tepida</name>
    <dbReference type="NCBI Taxonomy" id="2973512"/>
    <lineage>
        <taxon>Bacteria</taxon>
        <taxon>Pseudomonadati</taxon>
        <taxon>Nitrospirota</taxon>
        <taxon>Nitrospiria</taxon>
        <taxon>Nitrospirales</taxon>
        <taxon>Nitrospiraceae</taxon>
        <taxon>Nitrospira</taxon>
    </lineage>
</organism>
<dbReference type="EMBL" id="OX365700">
    <property type="protein sequence ID" value="CAI4032366.1"/>
    <property type="molecule type" value="Genomic_DNA"/>
</dbReference>
<evidence type="ECO:0000256" key="1">
    <source>
        <dbReference type="SAM" id="SignalP"/>
    </source>
</evidence>
<dbReference type="Proteomes" id="UP001179121">
    <property type="component" value="Chromosome"/>
</dbReference>
<evidence type="ECO:0000313" key="3">
    <source>
        <dbReference type="Proteomes" id="UP001179121"/>
    </source>
</evidence>
<reference evidence="2" key="1">
    <citation type="submission" date="2022-10" db="EMBL/GenBank/DDBJ databases">
        <authorList>
            <person name="Koch H."/>
        </authorList>
    </citation>
    <scope>NUCLEOTIDE SEQUENCE</scope>
    <source>
        <strain evidence="2">DNF</strain>
    </source>
</reference>
<keyword evidence="3" id="KW-1185">Reference proteome</keyword>
<proteinExistence type="predicted"/>
<dbReference type="RefSeq" id="WP_289269097.1">
    <property type="nucleotide sequence ID" value="NZ_OX365700.1"/>
</dbReference>
<keyword evidence="1" id="KW-0732">Signal</keyword>
<gene>
    <name evidence="2" type="ORF">DNFV4_02796</name>
</gene>
<accession>A0AA86N0F0</accession>
<sequence>MRRQTLWQAAVLAIGVIGLSASTTLAGTAPGADADDRQLLPGDRVLIGTVESIRSDQAQVHTGELQPRFVPLGVRKAKGLPDLKIGDRLEITVNDQNLLVDVHVTGESSYHLVLHGQLAQPLITGHDKAVIRTPDGQEESHFVRPVARSKTASIPVGVDAVFLIDELNRIVDVTFDNQEAVHRAAELWQKKTPLKGNFSRINVVILKPLEADTIAVQTERGDERRYEVRPLVQRRMAQLSKGDEAVLLMDDENKVTDVAIPRHVGER</sequence>
<feature type="signal peptide" evidence="1">
    <location>
        <begin position="1"/>
        <end position="26"/>
    </location>
</feature>
<dbReference type="KEGG" id="nti:DNFV4_02796"/>
<evidence type="ECO:0008006" key="4">
    <source>
        <dbReference type="Google" id="ProtNLM"/>
    </source>
</evidence>
<name>A0AA86N0F0_9BACT</name>
<dbReference type="AlphaFoldDB" id="A0AA86N0F0"/>
<evidence type="ECO:0000313" key="2">
    <source>
        <dbReference type="EMBL" id="CAI4032366.1"/>
    </source>
</evidence>
<feature type="chain" id="PRO_5041642067" description="DUF5666 domain-containing protein" evidence="1">
    <location>
        <begin position="27"/>
        <end position="267"/>
    </location>
</feature>
<protein>
    <recommendedName>
        <fullName evidence="4">DUF5666 domain-containing protein</fullName>
    </recommendedName>
</protein>